<keyword evidence="14 19" id="KW-0472">Membrane</keyword>
<evidence type="ECO:0000256" key="8">
    <source>
        <dbReference type="ARBA" id="ARBA00022475"/>
    </source>
</evidence>
<evidence type="ECO:0000313" key="20">
    <source>
        <dbReference type="EMBL" id="PLR36910.1"/>
    </source>
</evidence>
<keyword evidence="21" id="KW-1185">Reference proteome</keyword>
<comment type="similarity">
    <text evidence="5 19">Belongs to the Cdh family.</text>
</comment>
<comment type="caution">
    <text evidence="20">The sequence shown here is derived from an EMBL/GenBank/DDBJ whole genome shotgun (WGS) entry which is preliminary data.</text>
</comment>
<keyword evidence="9 19" id="KW-0444">Lipid biosynthesis</keyword>
<keyword evidence="15 19" id="KW-0594">Phospholipid biosynthesis</keyword>
<dbReference type="Proteomes" id="UP000234503">
    <property type="component" value="Unassembled WGS sequence"/>
</dbReference>
<evidence type="ECO:0000256" key="3">
    <source>
        <dbReference type="ARBA" id="ARBA00004927"/>
    </source>
</evidence>
<dbReference type="Pfam" id="PF02611">
    <property type="entry name" value="CDH"/>
    <property type="match status" value="1"/>
</dbReference>
<evidence type="ECO:0000256" key="16">
    <source>
        <dbReference type="ARBA" id="ARBA00023264"/>
    </source>
</evidence>
<accession>A0A2N5E6F9</accession>
<dbReference type="HAMAP" id="MF_00319">
    <property type="entry name" value="Cdh"/>
    <property type="match status" value="1"/>
</dbReference>
<evidence type="ECO:0000256" key="4">
    <source>
        <dbReference type="ARBA" id="ARBA00005189"/>
    </source>
</evidence>
<evidence type="ECO:0000256" key="2">
    <source>
        <dbReference type="ARBA" id="ARBA00004162"/>
    </source>
</evidence>
<keyword evidence="11 19" id="KW-0378">Hydrolase</keyword>
<dbReference type="GO" id="GO:0008654">
    <property type="term" value="P:phospholipid biosynthetic process"/>
    <property type="evidence" value="ECO:0007669"/>
    <property type="project" value="UniProtKB-KW"/>
</dbReference>
<dbReference type="InterPro" id="IPR003763">
    <property type="entry name" value="CDP-diacylglyc_Pase"/>
</dbReference>
<evidence type="ECO:0000256" key="19">
    <source>
        <dbReference type="HAMAP-Rule" id="MF_00319"/>
    </source>
</evidence>
<dbReference type="GO" id="GO:0008715">
    <property type="term" value="F:CDP-diacylglycerol diphosphatase activity"/>
    <property type="evidence" value="ECO:0007669"/>
    <property type="project" value="UniProtKB-UniRule"/>
</dbReference>
<evidence type="ECO:0000313" key="21">
    <source>
        <dbReference type="Proteomes" id="UP000234503"/>
    </source>
</evidence>
<sequence length="259" mass="28719">MPRPHSYVVWIGALVALCLLAAGAYLWLRPAHPDALWKIVSEQCLPNLQRTGQPAPCALANPAAGYVVLKDQNGPLQYLLLPGAKITGIESPALLEAKTPNFFLQAWQARGVMARRYGHPIDDSMISLAINSEWGRTQNQLHIHLSCLRPDVRQQLQAADGRITPRWQPLTLDGQPWLARRVTQEELAQRSAFRLLAEGVPGAKEAMGHYGLAMVRAKSGDFLLLAIERDLLTLNLASAEEIQDHQCQLLRNQHAQASR</sequence>
<comment type="pathway">
    <text evidence="3 19">Phospholipid metabolism; CDP-diacylglycerol degradation; phosphatidate from CDP-diacylglycerol: step 1/1.</text>
</comment>
<dbReference type="EC" id="3.6.1.26" evidence="6 19"/>
<evidence type="ECO:0000256" key="14">
    <source>
        <dbReference type="ARBA" id="ARBA00023136"/>
    </source>
</evidence>
<organism evidence="20 21">
    <name type="scientific">Chimaeribacter coloradensis</name>
    <dbReference type="NCBI Taxonomy" id="2060068"/>
    <lineage>
        <taxon>Bacteria</taxon>
        <taxon>Pseudomonadati</taxon>
        <taxon>Pseudomonadota</taxon>
        <taxon>Gammaproteobacteria</taxon>
        <taxon>Enterobacterales</taxon>
        <taxon>Yersiniaceae</taxon>
        <taxon>Chimaeribacter</taxon>
    </lineage>
</organism>
<evidence type="ECO:0000256" key="7">
    <source>
        <dbReference type="ARBA" id="ARBA00019608"/>
    </source>
</evidence>
<evidence type="ECO:0000256" key="10">
    <source>
        <dbReference type="ARBA" id="ARBA00022692"/>
    </source>
</evidence>
<dbReference type="GO" id="GO:0046342">
    <property type="term" value="P:CDP-diacylglycerol catabolic process"/>
    <property type="evidence" value="ECO:0007669"/>
    <property type="project" value="UniProtKB-UniRule"/>
</dbReference>
<keyword evidence="10 19" id="KW-0812">Transmembrane</keyword>
<evidence type="ECO:0000256" key="11">
    <source>
        <dbReference type="ARBA" id="ARBA00022801"/>
    </source>
</evidence>
<dbReference type="OrthoDB" id="481399at2"/>
<evidence type="ECO:0000256" key="17">
    <source>
        <dbReference type="ARBA" id="ARBA00032888"/>
    </source>
</evidence>
<dbReference type="AlphaFoldDB" id="A0A2N5E6F9"/>
<reference evidence="20 21" key="1">
    <citation type="submission" date="2017-12" db="EMBL/GenBank/DDBJ databases">
        <title>Characterization of six clinical isolates of Enterochimera gen. nov., a novel genus of the Yersiniaciae family and the three species Enterochimera arupensis sp. nov., Enterochimera coloradensis sp. nov, and Enterochimera californica sp. nov.</title>
        <authorList>
            <person name="Rossi A."/>
            <person name="Fisher M."/>
        </authorList>
    </citation>
    <scope>NUCLEOTIDE SEQUENCE [LARGE SCALE GENOMIC DNA]</scope>
    <source>
        <strain evidence="21">2016-Iso4</strain>
    </source>
</reference>
<dbReference type="InterPro" id="IPR036265">
    <property type="entry name" value="HIT-like_sf"/>
</dbReference>
<dbReference type="NCBIfam" id="NF003986">
    <property type="entry name" value="PRK05471.1-5"/>
    <property type="match status" value="1"/>
</dbReference>
<keyword evidence="13 19" id="KW-0443">Lipid metabolism</keyword>
<evidence type="ECO:0000256" key="6">
    <source>
        <dbReference type="ARBA" id="ARBA00012375"/>
    </source>
</evidence>
<comment type="catalytic activity">
    <reaction evidence="1 19">
        <text>a CDP-1,2-diacyl-sn-glycerol + H2O = a 1,2-diacyl-sn-glycero-3-phosphate + CMP + 2 H(+)</text>
        <dbReference type="Rhea" id="RHEA:15221"/>
        <dbReference type="ChEBI" id="CHEBI:15377"/>
        <dbReference type="ChEBI" id="CHEBI:15378"/>
        <dbReference type="ChEBI" id="CHEBI:58332"/>
        <dbReference type="ChEBI" id="CHEBI:58608"/>
        <dbReference type="ChEBI" id="CHEBI:60377"/>
        <dbReference type="EC" id="3.6.1.26"/>
    </reaction>
</comment>
<proteinExistence type="inferred from homology"/>
<dbReference type="UniPathway" id="UPA00609">
    <property type="reaction ID" value="UER00664"/>
</dbReference>
<dbReference type="SUPFAM" id="SSF54197">
    <property type="entry name" value="HIT-like"/>
    <property type="match status" value="1"/>
</dbReference>
<comment type="subcellular location">
    <subcellularLocation>
        <location evidence="2 19">Cell membrane</location>
        <topology evidence="2 19">Single-pass membrane protein</topology>
    </subcellularLocation>
</comment>
<dbReference type="GO" id="GO:0005886">
    <property type="term" value="C:plasma membrane"/>
    <property type="evidence" value="ECO:0007669"/>
    <property type="project" value="UniProtKB-SubCell"/>
</dbReference>
<evidence type="ECO:0000256" key="18">
    <source>
        <dbReference type="ARBA" id="ARBA00032892"/>
    </source>
</evidence>
<gene>
    <name evidence="19" type="primary">cdh</name>
    <name evidence="20" type="ORF">CYR32_07730</name>
</gene>
<evidence type="ECO:0000256" key="13">
    <source>
        <dbReference type="ARBA" id="ARBA00023098"/>
    </source>
</evidence>
<keyword evidence="16 19" id="KW-1208">Phospholipid metabolism</keyword>
<evidence type="ECO:0000256" key="15">
    <source>
        <dbReference type="ARBA" id="ARBA00023209"/>
    </source>
</evidence>
<dbReference type="PIRSF" id="PIRSF001273">
    <property type="entry name" value="CDH"/>
    <property type="match status" value="1"/>
</dbReference>
<evidence type="ECO:0000256" key="12">
    <source>
        <dbReference type="ARBA" id="ARBA00022989"/>
    </source>
</evidence>
<protein>
    <recommendedName>
        <fullName evidence="7 19">CDP-diacylglycerol pyrophosphatase</fullName>
        <ecNumber evidence="6 19">3.6.1.26</ecNumber>
    </recommendedName>
    <alternativeName>
        <fullName evidence="17 19">CDP-diacylglycerol phosphatidylhydrolase</fullName>
    </alternativeName>
    <alternativeName>
        <fullName evidence="18 19">CDP-diglyceride hydrolase</fullName>
    </alternativeName>
</protein>
<name>A0A2N5E6F9_9GAMM</name>
<comment type="pathway">
    <text evidence="4">Lipid metabolism.</text>
</comment>
<feature type="transmembrane region" description="Helical" evidence="19">
    <location>
        <begin position="7"/>
        <end position="28"/>
    </location>
</feature>
<keyword evidence="8 19" id="KW-1003">Cell membrane</keyword>
<dbReference type="Gene3D" id="3.30.428.30">
    <property type="entry name" value="HIT family - CDH-like"/>
    <property type="match status" value="1"/>
</dbReference>
<evidence type="ECO:0000256" key="9">
    <source>
        <dbReference type="ARBA" id="ARBA00022516"/>
    </source>
</evidence>
<dbReference type="RefSeq" id="WP_101823812.1">
    <property type="nucleotide sequence ID" value="NZ_PJZH01000005.1"/>
</dbReference>
<dbReference type="EMBL" id="PJZH01000005">
    <property type="protein sequence ID" value="PLR36910.1"/>
    <property type="molecule type" value="Genomic_DNA"/>
</dbReference>
<evidence type="ECO:0000256" key="5">
    <source>
        <dbReference type="ARBA" id="ARBA00006435"/>
    </source>
</evidence>
<keyword evidence="12 19" id="KW-1133">Transmembrane helix</keyword>
<evidence type="ECO:0000256" key="1">
    <source>
        <dbReference type="ARBA" id="ARBA00001007"/>
    </source>
</evidence>